<dbReference type="GO" id="GO:1990429">
    <property type="term" value="C:peroxisomal importomer complex"/>
    <property type="evidence" value="ECO:0007669"/>
    <property type="project" value="TreeGrafter"/>
</dbReference>
<evidence type="ECO:0000256" key="1">
    <source>
        <dbReference type="ARBA" id="ARBA00005443"/>
    </source>
</evidence>
<organism evidence="11 12">
    <name type="scientific">Blumeria hordei</name>
    <name type="common">Barley powdery mildew</name>
    <name type="synonym">Blumeria graminis f. sp. hordei</name>
    <dbReference type="NCBI Taxonomy" id="2867405"/>
    <lineage>
        <taxon>Eukaryota</taxon>
        <taxon>Fungi</taxon>
        <taxon>Dikarya</taxon>
        <taxon>Ascomycota</taxon>
        <taxon>Pezizomycotina</taxon>
        <taxon>Leotiomycetes</taxon>
        <taxon>Erysiphales</taxon>
        <taxon>Erysiphaceae</taxon>
        <taxon>Blumeria</taxon>
    </lineage>
</organism>
<dbReference type="Proteomes" id="UP000275772">
    <property type="component" value="Unassembled WGS sequence"/>
</dbReference>
<evidence type="ECO:0000313" key="11">
    <source>
        <dbReference type="EMBL" id="SZF02288.1"/>
    </source>
</evidence>
<evidence type="ECO:0000256" key="5">
    <source>
        <dbReference type="ARBA" id="ARBA00029691"/>
    </source>
</evidence>
<keyword evidence="7 9" id="KW-0472">Membrane</keyword>
<protein>
    <recommendedName>
        <fullName evidence="4 7">Peroxisomal membrane protein PEX14</fullName>
    </recommendedName>
    <alternativeName>
        <fullName evidence="5 7">Peroxin-14</fullName>
    </alternativeName>
</protein>
<evidence type="ECO:0000313" key="12">
    <source>
        <dbReference type="Proteomes" id="UP000275772"/>
    </source>
</evidence>
<keyword evidence="7" id="KW-0813">Transport</keyword>
<feature type="domain" description="Peroxisome membrane anchor protein Pex14p N-terminal" evidence="10">
    <location>
        <begin position="40"/>
        <end position="82"/>
    </location>
</feature>
<dbReference type="GO" id="GO:0016560">
    <property type="term" value="P:protein import into peroxisome matrix, docking"/>
    <property type="evidence" value="ECO:0007669"/>
    <property type="project" value="UniProtKB-UniRule"/>
</dbReference>
<dbReference type="AlphaFoldDB" id="A0A383URF4"/>
<gene>
    <name evidence="11" type="ORF">BLGHR1_13067</name>
</gene>
<keyword evidence="9" id="KW-0812">Transmembrane</keyword>
<reference evidence="11 12" key="1">
    <citation type="submission" date="2017-11" db="EMBL/GenBank/DDBJ databases">
        <authorList>
            <person name="Kracher B."/>
        </authorList>
    </citation>
    <scope>NUCLEOTIDE SEQUENCE [LARGE SCALE GENOMIC DNA]</scope>
    <source>
        <strain evidence="11 12">RACE1</strain>
    </source>
</reference>
<evidence type="ECO:0000256" key="3">
    <source>
        <dbReference type="ARBA" id="ARBA00023140"/>
    </source>
</evidence>
<dbReference type="PANTHER" id="PTHR23058:SF5">
    <property type="entry name" value="PEROXISOMAL MEMBRANE PROTEIN PEX14"/>
    <property type="match status" value="1"/>
</dbReference>
<keyword evidence="3 7" id="KW-0576">Peroxisome</keyword>
<proteinExistence type="inferred from homology"/>
<dbReference type="GO" id="GO:0005102">
    <property type="term" value="F:signaling receptor binding"/>
    <property type="evidence" value="ECO:0007669"/>
    <property type="project" value="TreeGrafter"/>
</dbReference>
<evidence type="ECO:0000259" key="10">
    <source>
        <dbReference type="Pfam" id="PF04695"/>
    </source>
</evidence>
<dbReference type="Pfam" id="PF04695">
    <property type="entry name" value="Pex14_N"/>
    <property type="match status" value="1"/>
</dbReference>
<feature type="transmembrane region" description="Helical" evidence="9">
    <location>
        <begin position="148"/>
        <end position="170"/>
    </location>
</feature>
<evidence type="ECO:0000256" key="7">
    <source>
        <dbReference type="RuleBase" id="RU367032"/>
    </source>
</evidence>
<comment type="function">
    <text evidence="7">Component of the PEX13-PEX14 docking complex, a translocon channel that specifically mediates the import of peroxisomal cargo proteins bound to PEX5 receptor. The PEX13-PEX14 docking complex forms a large import pore which can be opened to a diameter of about 9 nm. Mechanistically, PEX5 receptor along with cargo proteins associates with the PEX14 subunit of the PEX13-PEX14 docking complex in the cytosol, leading to the insertion of the receptor into the organelle membrane with the concomitant translocation of the cargo into the peroxisome matrix.</text>
</comment>
<dbReference type="VEuPathDB" id="FungiDB:BLGHR1_13067"/>
<comment type="similarity">
    <text evidence="1 7">Belongs to the peroxin-14 family.</text>
</comment>
<dbReference type="InterPro" id="IPR036388">
    <property type="entry name" value="WH-like_DNA-bd_sf"/>
</dbReference>
<dbReference type="InterPro" id="IPR006785">
    <property type="entry name" value="Pex14_N"/>
</dbReference>
<dbReference type="Gene3D" id="1.10.10.10">
    <property type="entry name" value="Winged helix-like DNA-binding domain superfamily/Winged helix DNA-binding domain"/>
    <property type="match status" value="1"/>
</dbReference>
<keyword evidence="7" id="KW-0653">Protein transport</keyword>
<evidence type="ECO:0000256" key="8">
    <source>
        <dbReference type="SAM" id="MobiDB-lite"/>
    </source>
</evidence>
<dbReference type="InterPro" id="IPR025655">
    <property type="entry name" value="PEX14"/>
</dbReference>
<feature type="region of interest" description="Disordered" evidence="8">
    <location>
        <begin position="1"/>
        <end position="43"/>
    </location>
</feature>
<keyword evidence="2" id="KW-0811">Translocation</keyword>
<evidence type="ECO:0000256" key="4">
    <source>
        <dbReference type="ARBA" id="ARBA00029502"/>
    </source>
</evidence>
<comment type="subcellular location">
    <subcellularLocation>
        <location evidence="6 7">Peroxisome membrane</location>
    </subcellularLocation>
</comment>
<dbReference type="GO" id="GO:0005778">
    <property type="term" value="C:peroxisomal membrane"/>
    <property type="evidence" value="ECO:0007669"/>
    <property type="project" value="UniProtKB-SubCell"/>
</dbReference>
<sequence length="379" mass="42152">MKGEGLEDDKDAVSKPVPQVENAPEQKNEPEENNSQSTNPIAVENAQKFLDDDHVKNSETQKKVAFLKQKGLSMEEIKKLMASASKKEAFASSTVNKPAPLEISSTSNSTIPAQELTESPSKHPIITYPEFLVSQSTGKRPLITTSNILTIIYAFSFISTSCYGIFHYIFTPMRHKLSESRHELFNTTILKLENLCQRLERMVSMIPQFSTNIRFRKDNENQDNSNIEDPTELFHRDIGIQTSYPSPVSKDSQAQDASIIQISLPNQMNRLASLHNHIKDLIDASTDESNNCLQLEGKFGELRSYLNTIAYQSSGNGYGSIYDLSSVMGGYLDNGMGTNTNPDTDEVAKIRKEIKGMKGLLLSTKTFPVRVNSIGTIAS</sequence>
<accession>A0A383URF4</accession>
<dbReference type="PANTHER" id="PTHR23058">
    <property type="entry name" value="PEROXISOMAL MEMBRANE PROTEIN PEX14"/>
    <property type="match status" value="1"/>
</dbReference>
<evidence type="ECO:0000256" key="9">
    <source>
        <dbReference type="SAM" id="Phobius"/>
    </source>
</evidence>
<dbReference type="EMBL" id="UNSH01000042">
    <property type="protein sequence ID" value="SZF02288.1"/>
    <property type="molecule type" value="Genomic_DNA"/>
</dbReference>
<feature type="compositionally biased region" description="Acidic residues" evidence="8">
    <location>
        <begin position="1"/>
        <end position="10"/>
    </location>
</feature>
<keyword evidence="9" id="KW-1133">Transmembrane helix</keyword>
<evidence type="ECO:0000256" key="2">
    <source>
        <dbReference type="ARBA" id="ARBA00023010"/>
    </source>
</evidence>
<name>A0A383URF4_BLUHO</name>
<evidence type="ECO:0000256" key="6">
    <source>
        <dbReference type="ARBA" id="ARBA00046271"/>
    </source>
</evidence>